<organism evidence="1 2">
    <name type="scientific">Arachis hypogaea</name>
    <name type="common">Peanut</name>
    <dbReference type="NCBI Taxonomy" id="3818"/>
    <lineage>
        <taxon>Eukaryota</taxon>
        <taxon>Viridiplantae</taxon>
        <taxon>Streptophyta</taxon>
        <taxon>Embryophyta</taxon>
        <taxon>Tracheophyta</taxon>
        <taxon>Spermatophyta</taxon>
        <taxon>Magnoliopsida</taxon>
        <taxon>eudicotyledons</taxon>
        <taxon>Gunneridae</taxon>
        <taxon>Pentapetalae</taxon>
        <taxon>rosids</taxon>
        <taxon>fabids</taxon>
        <taxon>Fabales</taxon>
        <taxon>Fabaceae</taxon>
        <taxon>Papilionoideae</taxon>
        <taxon>50 kb inversion clade</taxon>
        <taxon>dalbergioids sensu lato</taxon>
        <taxon>Dalbergieae</taxon>
        <taxon>Pterocarpus clade</taxon>
        <taxon>Arachis</taxon>
    </lineage>
</organism>
<reference evidence="1 2" key="1">
    <citation type="submission" date="2019-01" db="EMBL/GenBank/DDBJ databases">
        <title>Sequencing of cultivated peanut Arachis hypogaea provides insights into genome evolution and oil improvement.</title>
        <authorList>
            <person name="Chen X."/>
        </authorList>
    </citation>
    <scope>NUCLEOTIDE SEQUENCE [LARGE SCALE GENOMIC DNA]</scope>
    <source>
        <strain evidence="2">cv. Fuhuasheng</strain>
        <tissue evidence="1">Leaves</tissue>
    </source>
</reference>
<dbReference type="EMBL" id="SDMP01000008">
    <property type="protein sequence ID" value="RYR44205.1"/>
    <property type="molecule type" value="Genomic_DNA"/>
</dbReference>
<protein>
    <submittedName>
        <fullName evidence="1">Uncharacterized protein</fullName>
    </submittedName>
</protein>
<sequence length="147" mass="15440">MAILFIPVPMSWSSFPVGIASSKRRNGRVLGVSWNARLTLDFLWPNSVPVILLPPCICRSPGRVLGTVGILHGGTTMGNDRNVDLNFRKNLSDLEGVLLLLYAGCREIGMLRAELFFAVAPESSLCTGGFGGGGGGGWGCGSCGAIT</sequence>
<keyword evidence="2" id="KW-1185">Reference proteome</keyword>
<gene>
    <name evidence="1" type="ORF">Ahy_A08g040572</name>
</gene>
<name>A0A445BZM1_ARAHY</name>
<dbReference type="AlphaFoldDB" id="A0A445BZM1"/>
<dbReference type="Proteomes" id="UP000289738">
    <property type="component" value="Chromosome A08"/>
</dbReference>
<evidence type="ECO:0000313" key="2">
    <source>
        <dbReference type="Proteomes" id="UP000289738"/>
    </source>
</evidence>
<accession>A0A445BZM1</accession>
<evidence type="ECO:0000313" key="1">
    <source>
        <dbReference type="EMBL" id="RYR44205.1"/>
    </source>
</evidence>
<proteinExistence type="predicted"/>
<comment type="caution">
    <text evidence="1">The sequence shown here is derived from an EMBL/GenBank/DDBJ whole genome shotgun (WGS) entry which is preliminary data.</text>
</comment>